<evidence type="ECO:0000256" key="1">
    <source>
        <dbReference type="SAM" id="MobiDB-lite"/>
    </source>
</evidence>
<dbReference type="EMBL" id="PDJC01000001">
    <property type="protein sequence ID" value="PFG18121.1"/>
    <property type="molecule type" value="Genomic_DNA"/>
</dbReference>
<sequence length="229" mass="24648">MSQPKQHVQNAKHEQNRTLRSPGERYQARMESTSSATLQARLIASELENLTEVFERLSTDGSLRRAAALTVAARRRFVIGAGKSHAYASLLASDLSAAVAQVSLVDDSSLSTLDLLSDVRESDVLIAFSFRRYRRTTVEVAQQFAAAGGTVIAITDDASAPLGRYAHEVVEVGTDSASYADSPTAVAATIHLLATLTTASAKGARRRFADRDRISTALGMYLDESETAE</sequence>
<evidence type="ECO:0000313" key="4">
    <source>
        <dbReference type="Proteomes" id="UP000226079"/>
    </source>
</evidence>
<name>A0A2A9CVF3_9ACTN</name>
<dbReference type="Proteomes" id="UP000226079">
    <property type="component" value="Unassembled WGS sequence"/>
</dbReference>
<dbReference type="GO" id="GO:0003700">
    <property type="term" value="F:DNA-binding transcription factor activity"/>
    <property type="evidence" value="ECO:0007669"/>
    <property type="project" value="InterPro"/>
</dbReference>
<dbReference type="PANTHER" id="PTHR30514">
    <property type="entry name" value="GLUCOKINASE"/>
    <property type="match status" value="1"/>
</dbReference>
<keyword evidence="4" id="KW-1185">Reference proteome</keyword>
<organism evidence="3 4">
    <name type="scientific">Propionicimonas paludicola</name>
    <dbReference type="NCBI Taxonomy" id="185243"/>
    <lineage>
        <taxon>Bacteria</taxon>
        <taxon>Bacillati</taxon>
        <taxon>Actinomycetota</taxon>
        <taxon>Actinomycetes</taxon>
        <taxon>Propionibacteriales</taxon>
        <taxon>Nocardioidaceae</taxon>
        <taxon>Propionicimonas</taxon>
    </lineage>
</organism>
<dbReference type="AlphaFoldDB" id="A0A2A9CVF3"/>
<dbReference type="InterPro" id="IPR001347">
    <property type="entry name" value="SIS_dom"/>
</dbReference>
<reference evidence="3 4" key="1">
    <citation type="submission" date="2017-10" db="EMBL/GenBank/DDBJ databases">
        <title>Sequencing the genomes of 1000 actinobacteria strains.</title>
        <authorList>
            <person name="Klenk H.-P."/>
        </authorList>
    </citation>
    <scope>NUCLEOTIDE SEQUENCE [LARGE SCALE GENOMIC DNA]</scope>
    <source>
        <strain evidence="3 4">DSM 15597</strain>
    </source>
</reference>
<dbReference type="OrthoDB" id="3290068at2"/>
<proteinExistence type="predicted"/>
<comment type="caution">
    <text evidence="3">The sequence shown here is derived from an EMBL/GenBank/DDBJ whole genome shotgun (WGS) entry which is preliminary data.</text>
</comment>
<evidence type="ECO:0000259" key="2">
    <source>
        <dbReference type="PROSITE" id="PS51464"/>
    </source>
</evidence>
<evidence type="ECO:0000313" key="3">
    <source>
        <dbReference type="EMBL" id="PFG18121.1"/>
    </source>
</evidence>
<protein>
    <submittedName>
        <fullName evidence="3">SIS domain-containing protein</fullName>
    </submittedName>
</protein>
<dbReference type="Pfam" id="PF01380">
    <property type="entry name" value="SIS"/>
    <property type="match status" value="1"/>
</dbReference>
<dbReference type="GO" id="GO:0097367">
    <property type="term" value="F:carbohydrate derivative binding"/>
    <property type="evidence" value="ECO:0007669"/>
    <property type="project" value="InterPro"/>
</dbReference>
<dbReference type="InterPro" id="IPR035472">
    <property type="entry name" value="RpiR-like_SIS"/>
</dbReference>
<dbReference type="GO" id="GO:0003677">
    <property type="term" value="F:DNA binding"/>
    <property type="evidence" value="ECO:0007669"/>
    <property type="project" value="InterPro"/>
</dbReference>
<dbReference type="Gene3D" id="3.40.50.10490">
    <property type="entry name" value="Glucose-6-phosphate isomerase like protein, domain 1"/>
    <property type="match status" value="1"/>
</dbReference>
<dbReference type="RefSeq" id="WP_098461497.1">
    <property type="nucleotide sequence ID" value="NZ_PDJC01000001.1"/>
</dbReference>
<dbReference type="InterPro" id="IPR047640">
    <property type="entry name" value="RpiR-like"/>
</dbReference>
<dbReference type="SUPFAM" id="SSF53697">
    <property type="entry name" value="SIS domain"/>
    <property type="match status" value="1"/>
</dbReference>
<feature type="domain" description="SIS" evidence="2">
    <location>
        <begin position="66"/>
        <end position="209"/>
    </location>
</feature>
<gene>
    <name evidence="3" type="ORF">ATK74_2701</name>
</gene>
<dbReference type="InterPro" id="IPR046348">
    <property type="entry name" value="SIS_dom_sf"/>
</dbReference>
<dbReference type="CDD" id="cd05013">
    <property type="entry name" value="SIS_RpiR"/>
    <property type="match status" value="1"/>
</dbReference>
<feature type="compositionally biased region" description="Basic and acidic residues" evidence="1">
    <location>
        <begin position="11"/>
        <end position="26"/>
    </location>
</feature>
<dbReference type="PANTHER" id="PTHR30514:SF18">
    <property type="entry name" value="RPIR-FAMILY TRANSCRIPTIONAL REGULATOR"/>
    <property type="match status" value="1"/>
</dbReference>
<feature type="region of interest" description="Disordered" evidence="1">
    <location>
        <begin position="1"/>
        <end position="26"/>
    </location>
</feature>
<dbReference type="GO" id="GO:1901135">
    <property type="term" value="P:carbohydrate derivative metabolic process"/>
    <property type="evidence" value="ECO:0007669"/>
    <property type="project" value="InterPro"/>
</dbReference>
<accession>A0A2A9CVF3</accession>
<dbReference type="PROSITE" id="PS51464">
    <property type="entry name" value="SIS"/>
    <property type="match status" value="1"/>
</dbReference>